<dbReference type="GO" id="GO:0019825">
    <property type="term" value="F:oxygen binding"/>
    <property type="evidence" value="ECO:0007669"/>
    <property type="project" value="InterPro"/>
</dbReference>
<evidence type="ECO:0000256" key="1">
    <source>
        <dbReference type="ARBA" id="ARBA00009660"/>
    </source>
</evidence>
<gene>
    <name evidence="10" type="ordered locus">Hsero_2698</name>
</gene>
<dbReference type="EMBL" id="CP002039">
    <property type="protein sequence ID" value="ADJ64194.1"/>
    <property type="molecule type" value="Genomic_DNA"/>
</dbReference>
<dbReference type="Gene3D" id="1.10.490.10">
    <property type="entry name" value="Globins"/>
    <property type="match status" value="1"/>
</dbReference>
<dbReference type="Proteomes" id="UP000000329">
    <property type="component" value="Chromosome"/>
</dbReference>
<protein>
    <recommendedName>
        <fullName evidence="6">Group 1 truncated hemoglobin</fullName>
    </recommendedName>
</protein>
<dbReference type="eggNOG" id="COG2346">
    <property type="taxonomic scope" value="Bacteria"/>
</dbReference>
<dbReference type="GO" id="GO:0046872">
    <property type="term" value="F:metal ion binding"/>
    <property type="evidence" value="ECO:0007669"/>
    <property type="project" value="UniProtKB-UniRule"/>
</dbReference>
<feature type="binding site" description="distal binding residue" evidence="8">
    <location>
        <position position="96"/>
    </location>
    <ligand>
        <name>heme</name>
        <dbReference type="ChEBI" id="CHEBI:30413"/>
    </ligand>
    <ligandPart>
        <name>Fe</name>
        <dbReference type="ChEBI" id="CHEBI:18248"/>
    </ligandPart>
</feature>
<dbReference type="InterPro" id="IPR009050">
    <property type="entry name" value="Globin-like_sf"/>
</dbReference>
<keyword evidence="3 6" id="KW-0349">Heme</keyword>
<comment type="cofactor">
    <cofactor evidence="7">
        <name>heme</name>
        <dbReference type="ChEBI" id="CHEBI:30413"/>
    </cofactor>
    <text evidence="7">Binds 1 heme group per subunit.</text>
</comment>
<evidence type="ECO:0000256" key="7">
    <source>
        <dbReference type="PIRSR" id="PIRSR002030-1"/>
    </source>
</evidence>
<keyword evidence="9" id="KW-0732">Signal</keyword>
<dbReference type="KEGG" id="hse:Hsero_2698"/>
<dbReference type="CDD" id="cd00454">
    <property type="entry name" value="TrHb1_N"/>
    <property type="match status" value="1"/>
</dbReference>
<evidence type="ECO:0000256" key="3">
    <source>
        <dbReference type="ARBA" id="ARBA00022617"/>
    </source>
</evidence>
<dbReference type="InterPro" id="IPR012292">
    <property type="entry name" value="Globin/Proto"/>
</dbReference>
<dbReference type="InterPro" id="IPR016339">
    <property type="entry name" value="Hemoglobin_trunc_I"/>
</dbReference>
<dbReference type="Pfam" id="PF01152">
    <property type="entry name" value="Bac_globin"/>
    <property type="match status" value="1"/>
</dbReference>
<dbReference type="GeneID" id="29389663"/>
<keyword evidence="11" id="KW-1185">Reference proteome</keyword>
<evidence type="ECO:0000256" key="8">
    <source>
        <dbReference type="PIRSR" id="PIRSR601486-1"/>
    </source>
</evidence>
<evidence type="ECO:0000256" key="2">
    <source>
        <dbReference type="ARBA" id="ARBA00022448"/>
    </source>
</evidence>
<feature type="signal peptide" evidence="9">
    <location>
        <begin position="1"/>
        <end position="26"/>
    </location>
</feature>
<evidence type="ECO:0000256" key="4">
    <source>
        <dbReference type="ARBA" id="ARBA00022723"/>
    </source>
</evidence>
<keyword evidence="5 6" id="KW-0408">Iron</keyword>
<dbReference type="AlphaFoldDB" id="D8IXU2"/>
<keyword evidence="4 6" id="KW-0479">Metal-binding</keyword>
<dbReference type="STRING" id="757424.Hsero_2698"/>
<dbReference type="HOGENOM" id="CLU_103526_2_0_4"/>
<evidence type="ECO:0000313" key="10">
    <source>
        <dbReference type="EMBL" id="ADJ64194.1"/>
    </source>
</evidence>
<keyword evidence="6" id="KW-0561">Oxygen transport</keyword>
<dbReference type="GO" id="GO:0020037">
    <property type="term" value="F:heme binding"/>
    <property type="evidence" value="ECO:0007669"/>
    <property type="project" value="InterPro"/>
</dbReference>
<dbReference type="SUPFAM" id="SSF46458">
    <property type="entry name" value="Globin-like"/>
    <property type="match status" value="1"/>
</dbReference>
<accession>D8IXU2</accession>
<evidence type="ECO:0000256" key="5">
    <source>
        <dbReference type="ARBA" id="ARBA00023004"/>
    </source>
</evidence>
<name>D8IXU2_HERSS</name>
<proteinExistence type="inferred from homology"/>
<evidence type="ECO:0000256" key="6">
    <source>
        <dbReference type="PIRNR" id="PIRNR002030"/>
    </source>
</evidence>
<feature type="binding site" description="proximal binding residue" evidence="7">
    <location>
        <position position="96"/>
    </location>
    <ligand>
        <name>heme</name>
        <dbReference type="ChEBI" id="CHEBI:30413"/>
    </ligand>
    <ligandPart>
        <name>Fe</name>
        <dbReference type="ChEBI" id="CHEBI:18248"/>
    </ligandPart>
</feature>
<dbReference type="OrthoDB" id="9795814at2"/>
<dbReference type="PIRSF" id="PIRSF002030">
    <property type="entry name" value="Globin_Protozoa/Cyanobacteria"/>
    <property type="match status" value="1"/>
</dbReference>
<dbReference type="RefSeq" id="WP_013234672.1">
    <property type="nucleotide sequence ID" value="NC_014323.1"/>
</dbReference>
<feature type="chain" id="PRO_5003115514" description="Group 1 truncated hemoglobin" evidence="9">
    <location>
        <begin position="27"/>
        <end position="144"/>
    </location>
</feature>
<comment type="similarity">
    <text evidence="1 6">Belongs to the truncated hemoglobin family. Group I subfamily.</text>
</comment>
<dbReference type="GO" id="GO:0005344">
    <property type="term" value="F:oxygen carrier activity"/>
    <property type="evidence" value="ECO:0007669"/>
    <property type="project" value="UniProtKB-UniRule"/>
</dbReference>
<keyword evidence="2 6" id="KW-0813">Transport</keyword>
<sequence>MTPRTLPQALAVAALAVSLWAPPAHAADTLFADLGGLPVIRQTVHDFMANMLADARIRHTFDHSNLKRVEDMLVEQFCMLSGGPCTYTGDPMKEVHQGLKLTNADFNALVEDLQQAMDKNGIPFRTQNRLLALLAPMQRDTVTR</sequence>
<evidence type="ECO:0000313" key="11">
    <source>
        <dbReference type="Proteomes" id="UP000000329"/>
    </source>
</evidence>
<reference evidence="10 11" key="1">
    <citation type="submission" date="2010-04" db="EMBL/GenBank/DDBJ databases">
        <title>The genome of Herbaspirillum seropedicae SmR1, an endophytic, nitrogen-fixing, plant-growth promoting beta-Proteobacteria.</title>
        <authorList>
            <person name="Pedrosa F.O."/>
            <person name="Monteiro R.A."/>
            <person name="Wassem R."/>
            <person name="Cruz L.M."/>
            <person name="Ayub R.A."/>
            <person name="Colauto N.B."/>
            <person name="Fernandez M.A."/>
            <person name="Fungaro M.H.P."/>
            <person name="Grisard E.C."/>
            <person name="Hungria M."/>
            <person name="Madeira H.M.F."/>
            <person name="Nodari R.O."/>
            <person name="Osaku C.A."/>
            <person name="Petzl-Erler M.L."/>
            <person name="Terenzi H."/>
            <person name="Vieira L.G.E."/>
            <person name="Almeida M.I.M."/>
            <person name="Alves L.R."/>
            <person name="Arantes O.M.N."/>
            <person name="Balsanelli E."/>
            <person name="Barcellos F.G."/>
            <person name="Baura V.A."/>
            <person name="Binde D.R."/>
            <person name="Campo R.J."/>
            <person name="Chubatsu L.S."/>
            <person name="Chueire L.M.O."/>
            <person name="Ciferri R.R."/>
            <person name="Correa L.C."/>
            <person name="da Conceicao Silva J.L."/>
            <person name="Dabul A.N.G."/>
            <person name="Dambros B.P."/>
            <person name="Faoro H."/>
            <person name="Favetti A."/>
            <person name="Friedermann G."/>
            <person name="Furlaneto M.C."/>
            <person name="Gasques L.S."/>
            <person name="Gimenes C.C.T."/>
            <person name="Gioppo N.M.R."/>
            <person name="Glienke-Blanco C."/>
            <person name="Godoy L.P."/>
            <person name="Guerra M.P."/>
            <person name="Karp S."/>
            <person name="Kava-Cordeiro V."/>
            <person name="Margarido V.P."/>
            <person name="Mathioni S.M."/>
            <person name="Menck-Soares M.A."/>
            <person name="Murace N.K."/>
            <person name="Nicolas M.F."/>
            <person name="Oliveira C.E.C."/>
            <person name="Pagnan N.A.B."/>
            <person name="Pamphile J.A."/>
            <person name="Patussi E.V."/>
            <person name="Pereira L.F.P."/>
            <person name="Pereira-Ferrari L."/>
            <person name="Pinto F.G.S."/>
            <person name="Precoma C."/>
            <person name="Prioli A.J."/>
            <person name="Prioli S.M.A.P."/>
            <person name="Raittz R.T."/>
            <person name="Ramos H.J.O."/>
            <person name="Ribeiro E.M.S.F."/>
            <person name="Rigo L.U."/>
            <person name="Rocha C.L.M.S.C."/>
            <person name="Rocha S.N."/>
            <person name="Santos K."/>
            <person name="Satori D."/>
            <person name="Silva A.G."/>
            <person name="Simao R.C.G."/>
            <person name="Soares M.A.M."/>
            <person name="Souza E.M."/>
            <person name="Steffens M.B.R."/>
            <person name="Steindel M."/>
            <person name="Tadra-Sfeir M.Z."/>
            <person name="Takahashi E.K."/>
            <person name="Torres R.A."/>
            <person name="Valle J.S."/>
            <person name="Vernal J.I."/>
            <person name="Vilas-Boas L.A."/>
            <person name="Watanabe M.A.E."/>
            <person name="Weiss V.A."/>
            <person name="Yates M.A."/>
            <person name="Souza E.M."/>
        </authorList>
    </citation>
    <scope>NUCLEOTIDE SEQUENCE [LARGE SCALE GENOMIC DNA]</scope>
    <source>
        <strain evidence="10 11">SmR1</strain>
    </source>
</reference>
<evidence type="ECO:0000256" key="9">
    <source>
        <dbReference type="SAM" id="SignalP"/>
    </source>
</evidence>
<dbReference type="InterPro" id="IPR001486">
    <property type="entry name" value="Hemoglobin_trunc"/>
</dbReference>
<organism evidence="10 11">
    <name type="scientific">Herbaspirillum seropedicae (strain SmR1)</name>
    <dbReference type="NCBI Taxonomy" id="757424"/>
    <lineage>
        <taxon>Bacteria</taxon>
        <taxon>Pseudomonadati</taxon>
        <taxon>Pseudomonadota</taxon>
        <taxon>Betaproteobacteria</taxon>
        <taxon>Burkholderiales</taxon>
        <taxon>Oxalobacteraceae</taxon>
        <taxon>Herbaspirillum</taxon>
    </lineage>
</organism>